<reference evidence="1" key="1">
    <citation type="journal article" date="2012" name="PLoS ONE">
        <title>Gene sets for utilization of primary and secondary nutrition supplies in the distal gut of endangered iberian lynx.</title>
        <authorList>
            <person name="Alcaide M."/>
            <person name="Messina E."/>
            <person name="Richter M."/>
            <person name="Bargiela R."/>
            <person name="Peplies J."/>
            <person name="Huws S.A."/>
            <person name="Newbold C.J."/>
            <person name="Golyshin P.N."/>
            <person name="Simon M.A."/>
            <person name="Lopez G."/>
            <person name="Yakimov M.M."/>
            <person name="Ferrer M."/>
        </authorList>
    </citation>
    <scope>NUCLEOTIDE SEQUENCE</scope>
</reference>
<evidence type="ECO:0000313" key="1">
    <source>
        <dbReference type="EMBL" id="EJX07500.1"/>
    </source>
</evidence>
<dbReference type="AlphaFoldDB" id="J9H202"/>
<comment type="caution">
    <text evidence="1">The sequence shown here is derived from an EMBL/GenBank/DDBJ whole genome shotgun (WGS) entry which is preliminary data.</text>
</comment>
<protein>
    <submittedName>
        <fullName evidence="1">Uncharacterized protein</fullName>
    </submittedName>
</protein>
<sequence>MAPISTKCIPAMSASDLNWSWTIVYCSQPIPNTLWKIVTAPESSTNSSVRMLTTVAFSFVPRTTDFQDVLPSAVSIQPSTRAMPWPTTCR</sequence>
<name>J9H202_9ZZZZ</name>
<organism evidence="1">
    <name type="scientific">gut metagenome</name>
    <dbReference type="NCBI Taxonomy" id="749906"/>
    <lineage>
        <taxon>unclassified sequences</taxon>
        <taxon>metagenomes</taxon>
        <taxon>organismal metagenomes</taxon>
    </lineage>
</organism>
<gene>
    <name evidence="1" type="ORF">EVA_04393</name>
</gene>
<accession>J9H202</accession>
<dbReference type="EMBL" id="AMCI01000869">
    <property type="protein sequence ID" value="EJX07500.1"/>
    <property type="molecule type" value="Genomic_DNA"/>
</dbReference>
<proteinExistence type="predicted"/>